<sequence>MEPVILNPNLFVVSGGPGSGKTTLLRELAKSGLTHAPEVAREIIQEQVHSGGTALPWAEQQADRQAYTHLMLQRSIDSFLAHTPALRPTFSDRGIPDTLCYARLIGLSDTRIIEHACARYRYAPLVFLAPPWKEIYATDAERKQDFTEAEQTYLLMIDVYHACGYDAVELPRITPSARAHFVLQQLGLGHVTSA</sequence>
<protein>
    <recommendedName>
        <fullName evidence="1">NadR/Ttd14 AAA domain-containing protein</fullName>
    </recommendedName>
</protein>
<accession>Q01N80</accession>
<dbReference type="OrthoDB" id="9757917at2"/>
<dbReference type="Gene3D" id="3.40.50.300">
    <property type="entry name" value="P-loop containing nucleotide triphosphate hydrolases"/>
    <property type="match status" value="1"/>
</dbReference>
<reference evidence="2" key="1">
    <citation type="submission" date="2006-10" db="EMBL/GenBank/DDBJ databases">
        <title>Complete sequence of Solibacter usitatus Ellin6076.</title>
        <authorList>
            <consortium name="US DOE Joint Genome Institute"/>
            <person name="Copeland A."/>
            <person name="Lucas S."/>
            <person name="Lapidus A."/>
            <person name="Barry K."/>
            <person name="Detter J.C."/>
            <person name="Glavina del Rio T."/>
            <person name="Hammon N."/>
            <person name="Israni S."/>
            <person name="Dalin E."/>
            <person name="Tice H."/>
            <person name="Pitluck S."/>
            <person name="Thompson L.S."/>
            <person name="Brettin T."/>
            <person name="Bruce D."/>
            <person name="Han C."/>
            <person name="Tapia R."/>
            <person name="Gilna P."/>
            <person name="Schmutz J."/>
            <person name="Larimer F."/>
            <person name="Land M."/>
            <person name="Hauser L."/>
            <person name="Kyrpides N."/>
            <person name="Mikhailova N."/>
            <person name="Janssen P.H."/>
            <person name="Kuske C.R."/>
            <person name="Richardson P."/>
        </authorList>
    </citation>
    <scope>NUCLEOTIDE SEQUENCE</scope>
    <source>
        <strain evidence="2">Ellin6076</strain>
    </source>
</reference>
<dbReference type="KEGG" id="sus:Acid_5603"/>
<feature type="domain" description="NadR/Ttd14 AAA" evidence="1">
    <location>
        <begin position="11"/>
        <end position="174"/>
    </location>
</feature>
<dbReference type="EMBL" id="CP000473">
    <property type="protein sequence ID" value="ABJ86550.1"/>
    <property type="molecule type" value="Genomic_DNA"/>
</dbReference>
<evidence type="ECO:0000259" key="1">
    <source>
        <dbReference type="Pfam" id="PF13521"/>
    </source>
</evidence>
<dbReference type="SUPFAM" id="SSF52540">
    <property type="entry name" value="P-loop containing nucleoside triphosphate hydrolases"/>
    <property type="match status" value="1"/>
</dbReference>
<dbReference type="Pfam" id="PF13521">
    <property type="entry name" value="AAA_28"/>
    <property type="match status" value="1"/>
</dbReference>
<dbReference type="AlphaFoldDB" id="Q01N80"/>
<dbReference type="InterPro" id="IPR038727">
    <property type="entry name" value="NadR/Ttd14_AAA_dom"/>
</dbReference>
<gene>
    <name evidence="2" type="ordered locus">Acid_5603</name>
</gene>
<organism evidence="2">
    <name type="scientific">Solibacter usitatus (strain Ellin6076)</name>
    <dbReference type="NCBI Taxonomy" id="234267"/>
    <lineage>
        <taxon>Bacteria</taxon>
        <taxon>Pseudomonadati</taxon>
        <taxon>Acidobacteriota</taxon>
        <taxon>Terriglobia</taxon>
        <taxon>Bryobacterales</taxon>
        <taxon>Solibacteraceae</taxon>
        <taxon>Candidatus Solibacter</taxon>
    </lineage>
</organism>
<dbReference type="eggNOG" id="COG3911">
    <property type="taxonomic scope" value="Bacteria"/>
</dbReference>
<dbReference type="STRING" id="234267.Acid_5603"/>
<proteinExistence type="predicted"/>
<dbReference type="InParanoid" id="Q01N80"/>
<name>Q01N80_SOLUE</name>
<dbReference type="InterPro" id="IPR027417">
    <property type="entry name" value="P-loop_NTPase"/>
</dbReference>
<dbReference type="HOGENOM" id="CLU_114480_0_0_0"/>
<evidence type="ECO:0000313" key="2">
    <source>
        <dbReference type="EMBL" id="ABJ86550.1"/>
    </source>
</evidence>